<dbReference type="GO" id="GO:0006355">
    <property type="term" value="P:regulation of DNA-templated transcription"/>
    <property type="evidence" value="ECO:0007669"/>
    <property type="project" value="InterPro"/>
</dbReference>
<dbReference type="InterPro" id="IPR036388">
    <property type="entry name" value="WH-like_DNA-bd_sf"/>
</dbReference>
<dbReference type="SUPFAM" id="SSF51206">
    <property type="entry name" value="cAMP-binding domain-like"/>
    <property type="match status" value="1"/>
</dbReference>
<dbReference type="InterPro" id="IPR012318">
    <property type="entry name" value="HTH_CRP"/>
</dbReference>
<name>A0A369Q760_9SPHN</name>
<dbReference type="Pfam" id="PF13545">
    <property type="entry name" value="HTH_Crp_2"/>
    <property type="match status" value="1"/>
</dbReference>
<keyword evidence="1" id="KW-0805">Transcription regulation</keyword>
<organism evidence="5 6">
    <name type="scientific">Alteripontixanthobacter maritimus</name>
    <dbReference type="NCBI Taxonomy" id="2161824"/>
    <lineage>
        <taxon>Bacteria</taxon>
        <taxon>Pseudomonadati</taxon>
        <taxon>Pseudomonadota</taxon>
        <taxon>Alphaproteobacteria</taxon>
        <taxon>Sphingomonadales</taxon>
        <taxon>Erythrobacteraceae</taxon>
        <taxon>Alteripontixanthobacter</taxon>
    </lineage>
</organism>
<feature type="domain" description="HTH crp-type" evidence="4">
    <location>
        <begin position="166"/>
        <end position="240"/>
    </location>
</feature>
<comment type="caution">
    <text evidence="5">The sequence shown here is derived from an EMBL/GenBank/DDBJ whole genome shotgun (WGS) entry which is preliminary data.</text>
</comment>
<keyword evidence="3" id="KW-0804">Transcription</keyword>
<evidence type="ECO:0000256" key="2">
    <source>
        <dbReference type="ARBA" id="ARBA00023125"/>
    </source>
</evidence>
<keyword evidence="6" id="KW-1185">Reference proteome</keyword>
<proteinExistence type="predicted"/>
<evidence type="ECO:0000259" key="4">
    <source>
        <dbReference type="PROSITE" id="PS51063"/>
    </source>
</evidence>
<dbReference type="SUPFAM" id="SSF46785">
    <property type="entry name" value="Winged helix' DNA-binding domain"/>
    <property type="match status" value="1"/>
</dbReference>
<dbReference type="InterPro" id="IPR018490">
    <property type="entry name" value="cNMP-bd_dom_sf"/>
</dbReference>
<dbReference type="GO" id="GO:0003677">
    <property type="term" value="F:DNA binding"/>
    <property type="evidence" value="ECO:0007669"/>
    <property type="project" value="UniProtKB-KW"/>
</dbReference>
<dbReference type="InterPro" id="IPR014710">
    <property type="entry name" value="RmlC-like_jellyroll"/>
</dbReference>
<sequence>MTMRISKVSRGCQLSEVEISQYPLSGRFLSGRFRHAMSEHEKAVLESLFYEVAEYDTDHEILRRGTSCDFSTMLVDGFAMRTIYQNDKRYIVGAQVPGDFIDLHAFALKRLDHNLVTNGPAKVAYVKHTRLREVMETEPHLARMFWFSTLLDAAIHREWILKLQQLKAERRVAHLMCELWYRLDLVEMGLPDGFQSPMTQVDLADSCGTTAIHMNRALRDLKKQGLVEFRRGRVLCEDRRALERHSQFDPTYLYGKGDLYIGRDFENDGDGS</sequence>
<dbReference type="Gene3D" id="1.10.10.10">
    <property type="entry name" value="Winged helix-like DNA-binding domain superfamily/Winged helix DNA-binding domain"/>
    <property type="match status" value="1"/>
</dbReference>
<dbReference type="AlphaFoldDB" id="A0A369Q760"/>
<evidence type="ECO:0000313" key="6">
    <source>
        <dbReference type="Proteomes" id="UP000253727"/>
    </source>
</evidence>
<protein>
    <recommendedName>
        <fullName evidence="4">HTH crp-type domain-containing protein</fullName>
    </recommendedName>
</protein>
<evidence type="ECO:0000256" key="3">
    <source>
        <dbReference type="ARBA" id="ARBA00023163"/>
    </source>
</evidence>
<evidence type="ECO:0000313" key="5">
    <source>
        <dbReference type="EMBL" id="RDC59375.1"/>
    </source>
</evidence>
<accession>A0A369Q760</accession>
<keyword evidence="2" id="KW-0238">DNA-binding</keyword>
<dbReference type="Proteomes" id="UP000253727">
    <property type="component" value="Unassembled WGS sequence"/>
</dbReference>
<dbReference type="InterPro" id="IPR036390">
    <property type="entry name" value="WH_DNA-bd_sf"/>
</dbReference>
<dbReference type="Gene3D" id="2.60.120.10">
    <property type="entry name" value="Jelly Rolls"/>
    <property type="match status" value="1"/>
</dbReference>
<dbReference type="EMBL" id="QBKA01000002">
    <property type="protein sequence ID" value="RDC59375.1"/>
    <property type="molecule type" value="Genomic_DNA"/>
</dbReference>
<evidence type="ECO:0000256" key="1">
    <source>
        <dbReference type="ARBA" id="ARBA00023015"/>
    </source>
</evidence>
<reference evidence="5 6" key="1">
    <citation type="submission" date="2018-04" db="EMBL/GenBank/DDBJ databases">
        <title>Altererythrobacter sp. HME9302 genome sequencing and assembly.</title>
        <authorList>
            <person name="Kang H."/>
            <person name="Kim H."/>
            <person name="Joh K."/>
        </authorList>
    </citation>
    <scope>NUCLEOTIDE SEQUENCE [LARGE SCALE GENOMIC DNA]</scope>
    <source>
        <strain evidence="5 6">HME9302</strain>
    </source>
</reference>
<dbReference type="PROSITE" id="PS51063">
    <property type="entry name" value="HTH_CRP_2"/>
    <property type="match status" value="1"/>
</dbReference>
<gene>
    <name evidence="5" type="ORF">HME9302_00562</name>
</gene>